<evidence type="ECO:0000313" key="4">
    <source>
        <dbReference type="Proteomes" id="UP000253153"/>
    </source>
</evidence>
<feature type="compositionally biased region" description="Polar residues" evidence="1">
    <location>
        <begin position="294"/>
        <end position="308"/>
    </location>
</feature>
<evidence type="ECO:0000256" key="1">
    <source>
        <dbReference type="SAM" id="MobiDB-lite"/>
    </source>
</evidence>
<protein>
    <recommendedName>
        <fullName evidence="2">Azaphilone pigments biosynthesis cluster protein L N-terminal domain-containing protein</fullName>
    </recommendedName>
</protein>
<dbReference type="AlphaFoldDB" id="A0A366RPC0"/>
<gene>
    <name evidence="3" type="ORF">FIESC28_06221</name>
</gene>
<evidence type="ECO:0000313" key="3">
    <source>
        <dbReference type="EMBL" id="RBR18155.1"/>
    </source>
</evidence>
<sequence length="320" mass="35316">MADPLSITASIVGIIGVTGQGVGLLSDTIQNIRHAPESIRTIQTGLHQLKPLLSKLELAITEEPTDLILCPEIRDALAVCNRACTEFSVSLTHWTRHSSDEKTSLLDNAKIGILRQGRIRSLNEQLNQGIKMLNVTLETASYLKVCRQQTMPKELGDQMLVLLEGRLNGTINKARNDQNAMVSLEEPVLSLEESDDKQALLDEMKRQKTMIHAVQRISEEALKAAVSERTKQKIDGVKANNRSIALSGFFNVGVSERNRDQDISNVYANERSISIAGVANDIDINSMHARVATSQRPETAQSSNSRPQTVIDEEGLSWEI</sequence>
<dbReference type="RefSeq" id="XP_031015611.1">
    <property type="nucleotide sequence ID" value="XM_031160365.1"/>
</dbReference>
<dbReference type="OrthoDB" id="432483at2759"/>
<feature type="domain" description="Azaphilone pigments biosynthesis cluster protein L N-terminal" evidence="2">
    <location>
        <begin position="2"/>
        <end position="143"/>
    </location>
</feature>
<dbReference type="EMBL" id="QKXC01000128">
    <property type="protein sequence ID" value="RBR18155.1"/>
    <property type="molecule type" value="Genomic_DNA"/>
</dbReference>
<comment type="caution">
    <text evidence="3">The sequence shown here is derived from an EMBL/GenBank/DDBJ whole genome shotgun (WGS) entry which is preliminary data.</text>
</comment>
<organism evidence="3 4">
    <name type="scientific">Fusarium coffeatum</name>
    <dbReference type="NCBI Taxonomy" id="231269"/>
    <lineage>
        <taxon>Eukaryota</taxon>
        <taxon>Fungi</taxon>
        <taxon>Dikarya</taxon>
        <taxon>Ascomycota</taxon>
        <taxon>Pezizomycotina</taxon>
        <taxon>Sordariomycetes</taxon>
        <taxon>Hypocreomycetidae</taxon>
        <taxon>Hypocreales</taxon>
        <taxon>Nectriaceae</taxon>
        <taxon>Fusarium</taxon>
        <taxon>Fusarium incarnatum-equiseti species complex</taxon>
    </lineage>
</organism>
<feature type="region of interest" description="Disordered" evidence="1">
    <location>
        <begin position="294"/>
        <end position="320"/>
    </location>
</feature>
<dbReference type="GeneID" id="41995661"/>
<evidence type="ECO:0000259" key="2">
    <source>
        <dbReference type="Pfam" id="PF17111"/>
    </source>
</evidence>
<accession>A0A366RPC0</accession>
<proteinExistence type="predicted"/>
<dbReference type="Pfam" id="PF17111">
    <property type="entry name" value="PigL_N"/>
    <property type="match status" value="1"/>
</dbReference>
<reference evidence="3 4" key="1">
    <citation type="submission" date="2018-06" db="EMBL/GenBank/DDBJ databases">
        <title>Fusarium incarnatum-equiseti species complex species 28.</title>
        <authorList>
            <person name="Gardiner D.M."/>
        </authorList>
    </citation>
    <scope>NUCLEOTIDE SEQUENCE [LARGE SCALE GENOMIC DNA]</scope>
    <source>
        <strain evidence="3 4">FIESC_28</strain>
    </source>
</reference>
<feature type="compositionally biased region" description="Acidic residues" evidence="1">
    <location>
        <begin position="311"/>
        <end position="320"/>
    </location>
</feature>
<name>A0A366RPC0_9HYPO</name>
<dbReference type="Proteomes" id="UP000253153">
    <property type="component" value="Unassembled WGS sequence"/>
</dbReference>
<keyword evidence="4" id="KW-1185">Reference proteome</keyword>
<dbReference type="InterPro" id="IPR031348">
    <property type="entry name" value="PigL_N"/>
</dbReference>